<protein>
    <recommendedName>
        <fullName evidence="4">Stress-induced protein</fullName>
    </recommendedName>
</protein>
<organism evidence="2 3">
    <name type="scientific">Jiella mangrovi</name>
    <dbReference type="NCBI Taxonomy" id="2821407"/>
    <lineage>
        <taxon>Bacteria</taxon>
        <taxon>Pseudomonadati</taxon>
        <taxon>Pseudomonadota</taxon>
        <taxon>Alphaproteobacteria</taxon>
        <taxon>Hyphomicrobiales</taxon>
        <taxon>Aurantimonadaceae</taxon>
        <taxon>Jiella</taxon>
    </lineage>
</organism>
<dbReference type="Proteomes" id="UP000678276">
    <property type="component" value="Unassembled WGS sequence"/>
</dbReference>
<comment type="caution">
    <text evidence="2">The sequence shown here is derived from an EMBL/GenBank/DDBJ whole genome shotgun (WGS) entry which is preliminary data.</text>
</comment>
<feature type="compositionally biased region" description="Basic and acidic residues" evidence="1">
    <location>
        <begin position="1"/>
        <end position="24"/>
    </location>
</feature>
<keyword evidence="3" id="KW-1185">Reference proteome</keyword>
<evidence type="ECO:0000256" key="1">
    <source>
        <dbReference type="SAM" id="MobiDB-lite"/>
    </source>
</evidence>
<feature type="region of interest" description="Disordered" evidence="1">
    <location>
        <begin position="1"/>
        <end position="74"/>
    </location>
</feature>
<sequence length="74" mass="8078">MSNAPDKFDNQQNRADEQDRDQDMAYRQNAPKARPSQDNAFDRPGSVDRLGGGAKPVGQGEAVKVSEDGDEAEK</sequence>
<accession>A0ABS4BJL5</accession>
<gene>
    <name evidence="2" type="ORF">J6595_15275</name>
</gene>
<evidence type="ECO:0008006" key="4">
    <source>
        <dbReference type="Google" id="ProtNLM"/>
    </source>
</evidence>
<proteinExistence type="predicted"/>
<name>A0ABS4BJL5_9HYPH</name>
<reference evidence="2 3" key="1">
    <citation type="submission" date="2021-04" db="EMBL/GenBank/DDBJ databases">
        <title>Whole genome sequence of Jiella sp. KSK16Y-1.</title>
        <authorList>
            <person name="Tuo L."/>
        </authorList>
    </citation>
    <scope>NUCLEOTIDE SEQUENCE [LARGE SCALE GENOMIC DNA]</scope>
    <source>
        <strain evidence="2 3">KSK16Y-1</strain>
    </source>
</reference>
<evidence type="ECO:0000313" key="3">
    <source>
        <dbReference type="Proteomes" id="UP000678276"/>
    </source>
</evidence>
<evidence type="ECO:0000313" key="2">
    <source>
        <dbReference type="EMBL" id="MBP0616947.1"/>
    </source>
</evidence>
<dbReference type="EMBL" id="JAGJCF010000011">
    <property type="protein sequence ID" value="MBP0616947.1"/>
    <property type="molecule type" value="Genomic_DNA"/>
</dbReference>
<dbReference type="RefSeq" id="WP_209595433.1">
    <property type="nucleotide sequence ID" value="NZ_JAGJCF010000011.1"/>
</dbReference>